<dbReference type="AlphaFoldDB" id="A0ABD0YPB9"/>
<organism evidence="4 5">
    <name type="scientific">Ranatra chinensis</name>
    <dbReference type="NCBI Taxonomy" id="642074"/>
    <lineage>
        <taxon>Eukaryota</taxon>
        <taxon>Metazoa</taxon>
        <taxon>Ecdysozoa</taxon>
        <taxon>Arthropoda</taxon>
        <taxon>Hexapoda</taxon>
        <taxon>Insecta</taxon>
        <taxon>Pterygota</taxon>
        <taxon>Neoptera</taxon>
        <taxon>Paraneoptera</taxon>
        <taxon>Hemiptera</taxon>
        <taxon>Heteroptera</taxon>
        <taxon>Panheteroptera</taxon>
        <taxon>Nepomorpha</taxon>
        <taxon>Nepidae</taxon>
        <taxon>Ranatrinae</taxon>
        <taxon>Ranatra</taxon>
    </lineage>
</organism>
<dbReference type="InterPro" id="IPR035023">
    <property type="entry name" value="PLC-gamma_C-SH2"/>
</dbReference>
<dbReference type="Proteomes" id="UP001558652">
    <property type="component" value="Unassembled WGS sequence"/>
</dbReference>
<dbReference type="CDD" id="cd09932">
    <property type="entry name" value="SH2_C-SH2_PLC_gamma_like"/>
    <property type="match status" value="1"/>
</dbReference>
<dbReference type="InterPro" id="IPR000980">
    <property type="entry name" value="SH2"/>
</dbReference>
<name>A0ABD0YPB9_9HEMI</name>
<dbReference type="PROSITE" id="PS50001">
    <property type="entry name" value="SH2"/>
    <property type="match status" value="2"/>
</dbReference>
<dbReference type="InterPro" id="IPR051184">
    <property type="entry name" value="Tyrosine-phos_adapter"/>
</dbReference>
<dbReference type="PANTHER" id="PTHR19969">
    <property type="entry name" value="SH2-SH3 ADAPTOR PROTEIN-RELATED"/>
    <property type="match status" value="1"/>
</dbReference>
<comment type="caution">
    <text evidence="4">The sequence shown here is derived from an EMBL/GenBank/DDBJ whole genome shotgun (WGS) entry which is preliminary data.</text>
</comment>
<dbReference type="SUPFAM" id="SSF55550">
    <property type="entry name" value="SH2 domain"/>
    <property type="match status" value="2"/>
</dbReference>
<keyword evidence="1 2" id="KW-0727">SH2 domain</keyword>
<evidence type="ECO:0000259" key="3">
    <source>
        <dbReference type="PROSITE" id="PS50001"/>
    </source>
</evidence>
<evidence type="ECO:0000256" key="1">
    <source>
        <dbReference type="ARBA" id="ARBA00022999"/>
    </source>
</evidence>
<feature type="domain" description="SH2" evidence="3">
    <location>
        <begin position="70"/>
        <end position="157"/>
    </location>
</feature>
<dbReference type="InterPro" id="IPR036860">
    <property type="entry name" value="SH2_dom_sf"/>
</dbReference>
<evidence type="ECO:0000313" key="5">
    <source>
        <dbReference type="Proteomes" id="UP001558652"/>
    </source>
</evidence>
<dbReference type="FunFam" id="3.30.505.10:FF:000009">
    <property type="entry name" value="1-phosphatidylinositol 4,5-bisphosphate phosphodiesterase gamma"/>
    <property type="match status" value="1"/>
</dbReference>
<evidence type="ECO:0000256" key="2">
    <source>
        <dbReference type="PROSITE-ProRule" id="PRU00191"/>
    </source>
</evidence>
<feature type="domain" description="SH2" evidence="3">
    <location>
        <begin position="1"/>
        <end position="59"/>
    </location>
</feature>
<dbReference type="SMART" id="SM00252">
    <property type="entry name" value="SH2"/>
    <property type="match status" value="1"/>
</dbReference>
<evidence type="ECO:0000313" key="4">
    <source>
        <dbReference type="EMBL" id="KAL1117080.1"/>
    </source>
</evidence>
<protein>
    <recommendedName>
        <fullName evidence="3">SH2 domain-containing protein</fullName>
    </recommendedName>
</protein>
<sequence length="172" mass="20366">FRRQGKVNHCRIRSKQDRGQTKYSLIDTNSFDSLYSLITHYRTHPLRSQEFLITLAEPVPQPNEHEGKEWYHPNATRMQAEDLLKRVPHDGAFLVRPCEDNAYAISFRAEKKIKHCRVRVEGRLYTLGSTQFESLVELINYYERHPFYRKIKLSYPVNEDFMHRVGLVSGQI</sequence>
<dbReference type="Gene3D" id="3.30.505.10">
    <property type="entry name" value="SH2 domain"/>
    <property type="match status" value="2"/>
</dbReference>
<accession>A0ABD0YPB9</accession>
<feature type="non-terminal residue" evidence="4">
    <location>
        <position position="1"/>
    </location>
</feature>
<dbReference type="Pfam" id="PF00017">
    <property type="entry name" value="SH2"/>
    <property type="match status" value="2"/>
</dbReference>
<dbReference type="EMBL" id="JBFDAA010000016">
    <property type="protein sequence ID" value="KAL1117080.1"/>
    <property type="molecule type" value="Genomic_DNA"/>
</dbReference>
<proteinExistence type="predicted"/>
<keyword evidence="5" id="KW-1185">Reference proteome</keyword>
<dbReference type="PRINTS" id="PR00401">
    <property type="entry name" value="SH2DOMAIN"/>
</dbReference>
<dbReference type="PANTHER" id="PTHR19969:SF5">
    <property type="entry name" value="CRK-LIKE PROTEIN"/>
    <property type="match status" value="1"/>
</dbReference>
<reference evidence="4 5" key="1">
    <citation type="submission" date="2024-07" db="EMBL/GenBank/DDBJ databases">
        <title>Chromosome-level genome assembly of the water stick insect Ranatra chinensis (Heteroptera: Nepidae).</title>
        <authorList>
            <person name="Liu X."/>
        </authorList>
    </citation>
    <scope>NUCLEOTIDE SEQUENCE [LARGE SCALE GENOMIC DNA]</scope>
    <source>
        <strain evidence="4">Cailab_2021Rc</strain>
        <tissue evidence="4">Muscle</tissue>
    </source>
</reference>
<gene>
    <name evidence="4" type="ORF">AAG570_004408</name>
</gene>